<dbReference type="InterPro" id="IPR007062">
    <property type="entry name" value="PPI-2"/>
</dbReference>
<keyword evidence="3" id="KW-1185">Reference proteome</keyword>
<dbReference type="Pfam" id="PF04979">
    <property type="entry name" value="IPP-2"/>
    <property type="match status" value="1"/>
</dbReference>
<feature type="compositionally biased region" description="Basic residues" evidence="1">
    <location>
        <begin position="199"/>
        <end position="208"/>
    </location>
</feature>
<name>K0TNQ1_THAOC</name>
<dbReference type="eggNOG" id="ENOG502REHQ">
    <property type="taxonomic scope" value="Eukaryota"/>
</dbReference>
<dbReference type="PANTHER" id="PTHR12398:SF20">
    <property type="entry name" value="PROTEIN PHOSPHATASE 1 REGULATORY INHIBITOR SUBUNIT 2"/>
    <property type="match status" value="1"/>
</dbReference>
<feature type="compositionally biased region" description="Pro residues" evidence="1">
    <location>
        <begin position="49"/>
        <end position="59"/>
    </location>
</feature>
<feature type="compositionally biased region" description="Basic and acidic residues" evidence="1">
    <location>
        <begin position="209"/>
        <end position="222"/>
    </location>
</feature>
<dbReference type="OMA" id="GRTMENC"/>
<evidence type="ECO:0008006" key="4">
    <source>
        <dbReference type="Google" id="ProtNLM"/>
    </source>
</evidence>
<sequence>MLMLHAGRVVSKSDSPIDILRLIPAGDSPRTDEHLSRRERPFICLLLSPNPPNKPPPYPSADIEMDTSKLNPRPREPAKPILKHDTHLGAAPSSDNKQLVWDEDAIEEHDKLRGTRMKIDEPDTPYTHYDASADEDTNHPRSPDESEQQHDLSLASQWGDVASKLQAVADKRDATPGSPTRSPMKSDEDKRLEEEERARKFKEARKKHYNEAEMMRRWKAEHADDDEDDDEDDDDDDRMEE</sequence>
<reference evidence="2 3" key="1">
    <citation type="journal article" date="2012" name="Genome Biol.">
        <title>Genome and low-iron response of an oceanic diatom adapted to chronic iron limitation.</title>
        <authorList>
            <person name="Lommer M."/>
            <person name="Specht M."/>
            <person name="Roy A.S."/>
            <person name="Kraemer L."/>
            <person name="Andreson R."/>
            <person name="Gutowska M.A."/>
            <person name="Wolf J."/>
            <person name="Bergner S.V."/>
            <person name="Schilhabel M.B."/>
            <person name="Klostermeier U.C."/>
            <person name="Beiko R.G."/>
            <person name="Rosenstiel P."/>
            <person name="Hippler M."/>
            <person name="Laroche J."/>
        </authorList>
    </citation>
    <scope>NUCLEOTIDE SEQUENCE [LARGE SCALE GENOMIC DNA]</scope>
    <source>
        <strain evidence="2 3">CCMP1005</strain>
    </source>
</reference>
<feature type="compositionally biased region" description="Basic and acidic residues" evidence="1">
    <location>
        <begin position="73"/>
        <end position="87"/>
    </location>
</feature>
<gene>
    <name evidence="2" type="ORF">THAOC_00810</name>
</gene>
<comment type="caution">
    <text evidence="2">The sequence shown here is derived from an EMBL/GenBank/DDBJ whole genome shotgun (WGS) entry which is preliminary data.</text>
</comment>
<feature type="compositionally biased region" description="Basic and acidic residues" evidence="1">
    <location>
        <begin position="184"/>
        <end position="198"/>
    </location>
</feature>
<protein>
    <recommendedName>
        <fullName evidence="4">Protein phosphatase inhibitor 2</fullName>
    </recommendedName>
</protein>
<evidence type="ECO:0000313" key="2">
    <source>
        <dbReference type="EMBL" id="EJK77366.1"/>
    </source>
</evidence>
<dbReference type="OrthoDB" id="551302at2759"/>
<feature type="compositionally biased region" description="Basic and acidic residues" evidence="1">
    <location>
        <begin position="136"/>
        <end position="150"/>
    </location>
</feature>
<feature type="compositionally biased region" description="Acidic residues" evidence="1">
    <location>
        <begin position="223"/>
        <end position="241"/>
    </location>
</feature>
<feature type="region of interest" description="Disordered" evidence="1">
    <location>
        <begin position="47"/>
        <end position="241"/>
    </location>
</feature>
<accession>K0TNQ1</accession>
<feature type="compositionally biased region" description="Basic and acidic residues" evidence="1">
    <location>
        <begin position="108"/>
        <end position="121"/>
    </location>
</feature>
<dbReference type="GO" id="GO:0004864">
    <property type="term" value="F:protein phosphatase inhibitor activity"/>
    <property type="evidence" value="ECO:0007669"/>
    <property type="project" value="InterPro"/>
</dbReference>
<proteinExistence type="predicted"/>
<dbReference type="EMBL" id="AGNL01000979">
    <property type="protein sequence ID" value="EJK77366.1"/>
    <property type="molecule type" value="Genomic_DNA"/>
</dbReference>
<evidence type="ECO:0000256" key="1">
    <source>
        <dbReference type="SAM" id="MobiDB-lite"/>
    </source>
</evidence>
<dbReference type="Proteomes" id="UP000266841">
    <property type="component" value="Unassembled WGS sequence"/>
</dbReference>
<dbReference type="AlphaFoldDB" id="K0TNQ1"/>
<organism evidence="2 3">
    <name type="scientific">Thalassiosira oceanica</name>
    <name type="common">Marine diatom</name>
    <dbReference type="NCBI Taxonomy" id="159749"/>
    <lineage>
        <taxon>Eukaryota</taxon>
        <taxon>Sar</taxon>
        <taxon>Stramenopiles</taxon>
        <taxon>Ochrophyta</taxon>
        <taxon>Bacillariophyta</taxon>
        <taxon>Coscinodiscophyceae</taxon>
        <taxon>Thalassiosirophycidae</taxon>
        <taxon>Thalassiosirales</taxon>
        <taxon>Thalassiosiraceae</taxon>
        <taxon>Thalassiosira</taxon>
    </lineage>
</organism>
<evidence type="ECO:0000313" key="3">
    <source>
        <dbReference type="Proteomes" id="UP000266841"/>
    </source>
</evidence>
<dbReference type="PANTHER" id="PTHR12398">
    <property type="entry name" value="PROTEIN PHOSPHATASE INHIBITOR"/>
    <property type="match status" value="1"/>
</dbReference>
<dbReference type="GO" id="GO:0009966">
    <property type="term" value="P:regulation of signal transduction"/>
    <property type="evidence" value="ECO:0007669"/>
    <property type="project" value="InterPro"/>
</dbReference>